<dbReference type="InterPro" id="IPR004119">
    <property type="entry name" value="EcKL"/>
</dbReference>
<dbReference type="EMBL" id="JAPWTJ010000559">
    <property type="protein sequence ID" value="KAJ8977343.1"/>
    <property type="molecule type" value="Genomic_DNA"/>
</dbReference>
<dbReference type="Pfam" id="PF02958">
    <property type="entry name" value="EcKL"/>
    <property type="match status" value="2"/>
</dbReference>
<dbReference type="InterPro" id="IPR015897">
    <property type="entry name" value="CHK_kinase-like"/>
</dbReference>
<evidence type="ECO:0000259" key="1">
    <source>
        <dbReference type="SMART" id="SM00587"/>
    </source>
</evidence>
<feature type="domain" description="CHK kinase-like" evidence="1">
    <location>
        <begin position="409"/>
        <end position="586"/>
    </location>
</feature>
<reference evidence="2" key="1">
    <citation type="journal article" date="2023" name="Insect Mol. Biol.">
        <title>Genome sequencing provides insights into the evolution of gene families encoding plant cell wall-degrading enzymes in longhorned beetles.</title>
        <authorList>
            <person name="Shin N.R."/>
            <person name="Okamura Y."/>
            <person name="Kirsch R."/>
            <person name="Pauchet Y."/>
        </authorList>
    </citation>
    <scope>NUCLEOTIDE SEQUENCE</scope>
    <source>
        <strain evidence="2">MMC_N1</strain>
    </source>
</reference>
<comment type="caution">
    <text evidence="2">The sequence shown here is derived from an EMBL/GenBank/DDBJ whole genome shotgun (WGS) entry which is preliminary data.</text>
</comment>
<dbReference type="PANTHER" id="PTHR11012">
    <property type="entry name" value="PROTEIN KINASE-LIKE DOMAIN-CONTAINING"/>
    <property type="match status" value="1"/>
</dbReference>
<dbReference type="Gene3D" id="3.90.1200.10">
    <property type="match status" value="2"/>
</dbReference>
<gene>
    <name evidence="2" type="ORF">NQ317_017757</name>
</gene>
<sequence length="671" mass="77127">MTTVTTVAETDIFQWIDKAMENLNFKYHKSTITGTTEKGDGYVGDIVFVKVSATTKDDEKKELNVVVKHGKPDEQLRKTIPTRMAFETEIFFYNTILPSFTRLQEEYNIKNAFDAVPKCYKTLILSNMEVIIMENLKIIGYELHDKLAPLNVGHLKAGLTEYGKLHALSYALKEKQPNEFKAITSDMSEPLKGFLQDKRGLSIMFKNGIADCMKILQENGDTELVEKLKPKLNKDIDDILLDLACEECSHRVITHGDCWNNNFMFKYEDKNKLTPSKIAILDWQLSGLRSPVIDLSYFIYANAAGSKLDHLQLKELMETYYNSFTNFLGNFVHNPEKLFSFSELRNHWRRFSLYGFIVGCCIMRYTLLSKEDTFSFEGLSKGDDMEKVVGTKITDNDLYYSGMTAVTTVAQTDIFQWIDKAIENLNFKYHKSTITGTTEKGDGYVGDVVFVKDKRGIGIMFKNGIADCMKILQENGDTELVEKLKPKLNKDIDDILLDLVCEECSHRVITHGDCWNNNFMFKYEDKNKLTPSKIAILDWQVIGLRSPVIDLSYFIYANAAGSKLDLLQLKELLETYYNSFTNFLGNFVHNPEELFSFSELRNHWRRFSLYGFIMGCCVMRYALLSKEDTFAFEGLSEGDDIEKVVGNKISDKDLFYSRVKDLVRLYVSNEF</sequence>
<feature type="domain" description="CHK kinase-like" evidence="1">
    <location>
        <begin position="131"/>
        <end position="330"/>
    </location>
</feature>
<dbReference type="PANTHER" id="PTHR11012:SF30">
    <property type="entry name" value="PROTEIN KINASE-LIKE DOMAIN-CONTAINING"/>
    <property type="match status" value="1"/>
</dbReference>
<dbReference type="InterPro" id="IPR011009">
    <property type="entry name" value="Kinase-like_dom_sf"/>
</dbReference>
<dbReference type="Proteomes" id="UP001162164">
    <property type="component" value="Unassembled WGS sequence"/>
</dbReference>
<dbReference type="SMART" id="SM00587">
    <property type="entry name" value="CHK"/>
    <property type="match status" value="2"/>
</dbReference>
<keyword evidence="3" id="KW-1185">Reference proteome</keyword>
<evidence type="ECO:0000313" key="2">
    <source>
        <dbReference type="EMBL" id="KAJ8977343.1"/>
    </source>
</evidence>
<name>A0ABQ9JGK3_9CUCU</name>
<accession>A0ABQ9JGK3</accession>
<dbReference type="SUPFAM" id="SSF56112">
    <property type="entry name" value="Protein kinase-like (PK-like)"/>
    <property type="match status" value="2"/>
</dbReference>
<proteinExistence type="predicted"/>
<protein>
    <recommendedName>
        <fullName evidence="1">CHK kinase-like domain-containing protein</fullName>
    </recommendedName>
</protein>
<evidence type="ECO:0000313" key="3">
    <source>
        <dbReference type="Proteomes" id="UP001162164"/>
    </source>
</evidence>
<organism evidence="2 3">
    <name type="scientific">Molorchus minor</name>
    <dbReference type="NCBI Taxonomy" id="1323400"/>
    <lineage>
        <taxon>Eukaryota</taxon>
        <taxon>Metazoa</taxon>
        <taxon>Ecdysozoa</taxon>
        <taxon>Arthropoda</taxon>
        <taxon>Hexapoda</taxon>
        <taxon>Insecta</taxon>
        <taxon>Pterygota</taxon>
        <taxon>Neoptera</taxon>
        <taxon>Endopterygota</taxon>
        <taxon>Coleoptera</taxon>
        <taxon>Polyphaga</taxon>
        <taxon>Cucujiformia</taxon>
        <taxon>Chrysomeloidea</taxon>
        <taxon>Cerambycidae</taxon>
        <taxon>Lamiinae</taxon>
        <taxon>Monochamini</taxon>
        <taxon>Molorchus</taxon>
    </lineage>
</organism>